<dbReference type="EC" id="3.4.19.12" evidence="3"/>
<reference evidence="10 11" key="1">
    <citation type="submission" date="2011-07" db="EMBL/GenBank/DDBJ databases">
        <authorList>
            <person name="Coyne R."/>
            <person name="Brami D."/>
            <person name="Johnson J."/>
            <person name="Hostetler J."/>
            <person name="Hannick L."/>
            <person name="Clark T."/>
            <person name="Cassidy-Hanley D."/>
            <person name="Inman J."/>
        </authorList>
    </citation>
    <scope>NUCLEOTIDE SEQUENCE [LARGE SCALE GENOMIC DNA]</scope>
    <source>
        <strain evidence="10 11">G5</strain>
    </source>
</reference>
<proteinExistence type="inferred from homology"/>
<keyword evidence="4" id="KW-0645">Protease</keyword>
<comment type="similarity">
    <text evidence="2">Belongs to the peptidase C19 family.</text>
</comment>
<dbReference type="GeneID" id="14903474"/>
<dbReference type="InParanoid" id="G0R552"/>
<dbReference type="EMBL" id="GL984360">
    <property type="protein sequence ID" value="EGR27454.1"/>
    <property type="molecule type" value="Genomic_DNA"/>
</dbReference>
<dbReference type="InterPro" id="IPR050164">
    <property type="entry name" value="Peptidase_C19"/>
</dbReference>
<dbReference type="InterPro" id="IPR001394">
    <property type="entry name" value="Peptidase_C19_UCH"/>
</dbReference>
<evidence type="ECO:0000313" key="11">
    <source>
        <dbReference type="Proteomes" id="UP000008983"/>
    </source>
</evidence>
<protein>
    <recommendedName>
        <fullName evidence="3">ubiquitinyl hydrolase 1</fullName>
        <ecNumber evidence="3">3.4.19.12</ecNumber>
    </recommendedName>
</protein>
<organism evidence="10 11">
    <name type="scientific">Ichthyophthirius multifiliis</name>
    <name type="common">White spot disease agent</name>
    <name type="synonym">Ich</name>
    <dbReference type="NCBI Taxonomy" id="5932"/>
    <lineage>
        <taxon>Eukaryota</taxon>
        <taxon>Sar</taxon>
        <taxon>Alveolata</taxon>
        <taxon>Ciliophora</taxon>
        <taxon>Intramacronucleata</taxon>
        <taxon>Oligohymenophorea</taxon>
        <taxon>Hymenostomatida</taxon>
        <taxon>Ophryoglenina</taxon>
        <taxon>Ichthyophthirius</taxon>
    </lineage>
</organism>
<comment type="catalytic activity">
    <reaction evidence="1">
        <text>Thiol-dependent hydrolysis of ester, thioester, amide, peptide and isopeptide bonds formed by the C-terminal Gly of ubiquitin (a 76-residue protein attached to proteins as an intracellular targeting signal).</text>
        <dbReference type="EC" id="3.4.19.12"/>
    </reaction>
</comment>
<dbReference type="Proteomes" id="UP000008983">
    <property type="component" value="Unassembled WGS sequence"/>
</dbReference>
<dbReference type="GO" id="GO:0004843">
    <property type="term" value="F:cysteine-type deubiquitinase activity"/>
    <property type="evidence" value="ECO:0007669"/>
    <property type="project" value="UniProtKB-EC"/>
</dbReference>
<keyword evidence="5" id="KW-0833">Ubl conjugation pathway</keyword>
<dbReference type="Pfam" id="PF00443">
    <property type="entry name" value="UCH"/>
    <property type="match status" value="1"/>
</dbReference>
<dbReference type="OrthoDB" id="289038at2759"/>
<evidence type="ECO:0000256" key="5">
    <source>
        <dbReference type="ARBA" id="ARBA00022786"/>
    </source>
</evidence>
<evidence type="ECO:0000313" key="10">
    <source>
        <dbReference type="EMBL" id="EGR27454.1"/>
    </source>
</evidence>
<gene>
    <name evidence="10" type="ORF">IMG5_196370</name>
</gene>
<feature type="domain" description="USP" evidence="9">
    <location>
        <begin position="1"/>
        <end position="175"/>
    </location>
</feature>
<evidence type="ECO:0000256" key="6">
    <source>
        <dbReference type="ARBA" id="ARBA00022801"/>
    </source>
</evidence>
<dbReference type="PANTHER" id="PTHR24006">
    <property type="entry name" value="UBIQUITIN CARBOXYL-TERMINAL HYDROLASE"/>
    <property type="match status" value="1"/>
</dbReference>
<dbReference type="RefSeq" id="XP_004024364.1">
    <property type="nucleotide sequence ID" value="XM_004024315.1"/>
</dbReference>
<dbReference type="PANTHER" id="PTHR24006:SF722">
    <property type="entry name" value="UBIQUITIN CARBOXYL-TERMINAL HYDROLASE 48"/>
    <property type="match status" value="1"/>
</dbReference>
<dbReference type="AlphaFoldDB" id="G0R552"/>
<dbReference type="GO" id="GO:0006508">
    <property type="term" value="P:proteolysis"/>
    <property type="evidence" value="ECO:0007669"/>
    <property type="project" value="UniProtKB-KW"/>
</dbReference>
<evidence type="ECO:0000256" key="8">
    <source>
        <dbReference type="SAM" id="MobiDB-lite"/>
    </source>
</evidence>
<feature type="region of interest" description="Disordered" evidence="8">
    <location>
        <begin position="153"/>
        <end position="185"/>
    </location>
</feature>
<evidence type="ECO:0000256" key="1">
    <source>
        <dbReference type="ARBA" id="ARBA00000707"/>
    </source>
</evidence>
<evidence type="ECO:0000256" key="3">
    <source>
        <dbReference type="ARBA" id="ARBA00012759"/>
    </source>
</evidence>
<evidence type="ECO:0000256" key="7">
    <source>
        <dbReference type="ARBA" id="ARBA00022807"/>
    </source>
</evidence>
<sequence length="260" mass="31625">MYQGIYINYVKCENCQNQNERQEYFLDIQMTIKNIFEGTQNFNLENAFLNFLKPEQLSGQNQYFCEICQGKQNAIRGTFIQKLPSILTIQLNRFGFDYQTMKRVKINDLFEFPFILNMNTFIKYFYSFLNKQKKQKIEDMIIFLYKKSRKLQTKTNKQKKQTKNNKKYLKTQKKRNKKQKQSLKKKKYLLKNLQKMPVQNPKKKNRKKKCNSNYLLQKINKVKNTIQKQLNKSLNLLHYYKILEFKQNKILHNKSQIHPH</sequence>
<dbReference type="InterPro" id="IPR028889">
    <property type="entry name" value="USP"/>
</dbReference>
<name>G0R552_ICHMU</name>
<dbReference type="GO" id="GO:0005829">
    <property type="term" value="C:cytosol"/>
    <property type="evidence" value="ECO:0007669"/>
    <property type="project" value="TreeGrafter"/>
</dbReference>
<dbReference type="InterPro" id="IPR038765">
    <property type="entry name" value="Papain-like_cys_pep_sf"/>
</dbReference>
<evidence type="ECO:0000256" key="2">
    <source>
        <dbReference type="ARBA" id="ARBA00009085"/>
    </source>
</evidence>
<keyword evidence="6 10" id="KW-0378">Hydrolase</keyword>
<dbReference type="Gene3D" id="3.90.70.10">
    <property type="entry name" value="Cysteine proteinases"/>
    <property type="match status" value="1"/>
</dbReference>
<evidence type="ECO:0000256" key="4">
    <source>
        <dbReference type="ARBA" id="ARBA00022670"/>
    </source>
</evidence>
<dbReference type="GO" id="GO:0005634">
    <property type="term" value="C:nucleus"/>
    <property type="evidence" value="ECO:0007669"/>
    <property type="project" value="UniProtKB-SubCell"/>
</dbReference>
<dbReference type="eggNOG" id="KOG4598">
    <property type="taxonomic scope" value="Eukaryota"/>
</dbReference>
<dbReference type="PROSITE" id="PS50235">
    <property type="entry name" value="USP_3"/>
    <property type="match status" value="1"/>
</dbReference>
<keyword evidence="11" id="KW-1185">Reference proteome</keyword>
<dbReference type="GO" id="GO:0016579">
    <property type="term" value="P:protein deubiquitination"/>
    <property type="evidence" value="ECO:0007669"/>
    <property type="project" value="InterPro"/>
</dbReference>
<evidence type="ECO:0000259" key="9">
    <source>
        <dbReference type="PROSITE" id="PS50235"/>
    </source>
</evidence>
<accession>G0R552</accession>
<dbReference type="SUPFAM" id="SSF54001">
    <property type="entry name" value="Cysteine proteinases"/>
    <property type="match status" value="1"/>
</dbReference>
<keyword evidence="7" id="KW-0788">Thiol protease</keyword>